<comment type="caution">
    <text evidence="1">The sequence shown here is derived from an EMBL/GenBank/DDBJ whole genome shotgun (WGS) entry which is preliminary data.</text>
</comment>
<organism evidence="1 2">
    <name type="scientific">Rhodopirellula sallentina SM41</name>
    <dbReference type="NCBI Taxonomy" id="1263870"/>
    <lineage>
        <taxon>Bacteria</taxon>
        <taxon>Pseudomonadati</taxon>
        <taxon>Planctomycetota</taxon>
        <taxon>Planctomycetia</taxon>
        <taxon>Pirellulales</taxon>
        <taxon>Pirellulaceae</taxon>
        <taxon>Rhodopirellula</taxon>
    </lineage>
</organism>
<reference evidence="1 2" key="1">
    <citation type="journal article" date="2013" name="Mar. Genomics">
        <title>Expression of sulfatases in Rhodopirellula baltica and the diversity of sulfatases in the genus Rhodopirellula.</title>
        <authorList>
            <person name="Wegner C.E."/>
            <person name="Richter-Heitmann T."/>
            <person name="Klindworth A."/>
            <person name="Klockow C."/>
            <person name="Richter M."/>
            <person name="Achstetter T."/>
            <person name="Glockner F.O."/>
            <person name="Harder J."/>
        </authorList>
    </citation>
    <scope>NUCLEOTIDE SEQUENCE [LARGE SCALE GENOMIC DNA]</scope>
    <source>
        <strain evidence="1 2">SM41</strain>
    </source>
</reference>
<accession>M5TW21</accession>
<evidence type="ECO:0000313" key="1">
    <source>
        <dbReference type="EMBL" id="EMI53224.1"/>
    </source>
</evidence>
<name>M5TW21_9BACT</name>
<keyword evidence="2" id="KW-1185">Reference proteome</keyword>
<sequence length="48" mass="5427">MIESLPEKGGESIGQAAVLFSSRFRRFVRRFIPTDLDVTLTTVCKRTP</sequence>
<proteinExistence type="predicted"/>
<dbReference type="EMBL" id="ANOH01000368">
    <property type="protein sequence ID" value="EMI53224.1"/>
    <property type="molecule type" value="Genomic_DNA"/>
</dbReference>
<evidence type="ECO:0000313" key="2">
    <source>
        <dbReference type="Proteomes" id="UP000011885"/>
    </source>
</evidence>
<dbReference type="AlphaFoldDB" id="M5TW21"/>
<dbReference type="Proteomes" id="UP000011885">
    <property type="component" value="Unassembled WGS sequence"/>
</dbReference>
<protein>
    <submittedName>
        <fullName evidence="1">Uncharacterized protein</fullName>
    </submittedName>
</protein>
<dbReference type="PATRIC" id="fig|1263870.3.peg.5651"/>
<gene>
    <name evidence="1" type="ORF">RSSM_05333</name>
</gene>